<evidence type="ECO:0000256" key="4">
    <source>
        <dbReference type="ARBA" id="ARBA00023015"/>
    </source>
</evidence>
<gene>
    <name evidence="13" type="ORF">RCOM_0496610</name>
</gene>
<dbReference type="InParanoid" id="B9SPB5"/>
<dbReference type="GO" id="GO:0006355">
    <property type="term" value="P:regulation of DNA-templated transcription"/>
    <property type="evidence" value="ECO:0000318"/>
    <property type="project" value="GO_Central"/>
</dbReference>
<dbReference type="PANTHER" id="PTHR31384">
    <property type="entry name" value="AUXIN RESPONSE FACTOR 4-RELATED"/>
    <property type="match status" value="1"/>
</dbReference>
<dbReference type="InterPro" id="IPR003340">
    <property type="entry name" value="B3_DNA-bd"/>
</dbReference>
<dbReference type="STRING" id="3988.B9SPB5"/>
<comment type="subcellular location">
    <subcellularLocation>
        <location evidence="1 9">Nucleus</location>
    </subcellularLocation>
</comment>
<dbReference type="GO" id="GO:0005634">
    <property type="term" value="C:nucleus"/>
    <property type="evidence" value="ECO:0000318"/>
    <property type="project" value="GO_Central"/>
</dbReference>
<keyword evidence="14" id="KW-1185">Reference proteome</keyword>
<dbReference type="Pfam" id="PF06507">
    <property type="entry name" value="ARF_AD"/>
    <property type="match status" value="1"/>
</dbReference>
<dbReference type="GO" id="GO:0000976">
    <property type="term" value="F:transcription cis-regulatory region binding"/>
    <property type="evidence" value="ECO:0000318"/>
    <property type="project" value="GO_Central"/>
</dbReference>
<dbReference type="Gene3D" id="2.30.30.1040">
    <property type="match status" value="1"/>
</dbReference>
<proteinExistence type="inferred from homology"/>
<comment type="similarity">
    <text evidence="2 9">Belongs to the ARF family.</text>
</comment>
<keyword evidence="7 9" id="KW-0539">Nucleus</keyword>
<evidence type="ECO:0000256" key="2">
    <source>
        <dbReference type="ARBA" id="ARBA00007853"/>
    </source>
</evidence>
<dbReference type="GO" id="GO:0010150">
    <property type="term" value="P:leaf senescence"/>
    <property type="evidence" value="ECO:0000318"/>
    <property type="project" value="GO_Central"/>
</dbReference>
<dbReference type="Gene3D" id="3.10.20.90">
    <property type="entry name" value="Phosphatidylinositol 3-kinase Catalytic Subunit, Chain A, domain 1"/>
    <property type="match status" value="1"/>
</dbReference>
<keyword evidence="8 9" id="KW-0927">Auxin signaling pathway</keyword>
<dbReference type="PROSITE" id="PS51745">
    <property type="entry name" value="PB1"/>
    <property type="match status" value="1"/>
</dbReference>
<dbReference type="Gene3D" id="2.40.330.10">
    <property type="entry name" value="DNA-binding pseudobarrel domain"/>
    <property type="match status" value="1"/>
</dbReference>
<protein>
    <recommendedName>
        <fullName evidence="9">Auxin response factor</fullName>
    </recommendedName>
</protein>
<evidence type="ECO:0000259" key="11">
    <source>
        <dbReference type="PROSITE" id="PS50863"/>
    </source>
</evidence>
<dbReference type="InterPro" id="IPR053793">
    <property type="entry name" value="PB1-like"/>
</dbReference>
<evidence type="ECO:0000256" key="7">
    <source>
        <dbReference type="ARBA" id="ARBA00023242"/>
    </source>
</evidence>
<evidence type="ECO:0000256" key="10">
    <source>
        <dbReference type="SAM" id="MobiDB-lite"/>
    </source>
</evidence>
<evidence type="ECO:0000256" key="8">
    <source>
        <dbReference type="ARBA" id="ARBA00023294"/>
    </source>
</evidence>
<keyword evidence="4 9" id="KW-0805">Transcription regulation</keyword>
<feature type="domain" description="TF-B3" evidence="11">
    <location>
        <begin position="150"/>
        <end position="252"/>
    </location>
</feature>
<evidence type="ECO:0000256" key="3">
    <source>
        <dbReference type="ARBA" id="ARBA00011726"/>
    </source>
</evidence>
<name>B9SPB5_RICCO</name>
<reference evidence="14" key="1">
    <citation type="journal article" date="2010" name="Nat. Biotechnol.">
        <title>Draft genome sequence of the oilseed species Ricinus communis.</title>
        <authorList>
            <person name="Chan A.P."/>
            <person name="Crabtree J."/>
            <person name="Zhao Q."/>
            <person name="Lorenzi H."/>
            <person name="Orvis J."/>
            <person name="Puiu D."/>
            <person name="Melake-Berhan A."/>
            <person name="Jones K.M."/>
            <person name="Redman J."/>
            <person name="Chen G."/>
            <person name="Cahoon E.B."/>
            <person name="Gedil M."/>
            <person name="Stanke M."/>
            <person name="Haas B.J."/>
            <person name="Wortman J.R."/>
            <person name="Fraser-Liggett C.M."/>
            <person name="Ravel J."/>
            <person name="Rabinowicz P.D."/>
        </authorList>
    </citation>
    <scope>NUCLEOTIDE SEQUENCE [LARGE SCALE GENOMIC DNA]</scope>
    <source>
        <strain evidence="14">cv. Hale</strain>
    </source>
</reference>
<dbReference type="Pfam" id="PF02362">
    <property type="entry name" value="B3"/>
    <property type="match status" value="1"/>
</dbReference>
<organism evidence="13 14">
    <name type="scientific">Ricinus communis</name>
    <name type="common">Castor bean</name>
    <dbReference type="NCBI Taxonomy" id="3988"/>
    <lineage>
        <taxon>Eukaryota</taxon>
        <taxon>Viridiplantae</taxon>
        <taxon>Streptophyta</taxon>
        <taxon>Embryophyta</taxon>
        <taxon>Tracheophyta</taxon>
        <taxon>Spermatophyta</taxon>
        <taxon>Magnoliopsida</taxon>
        <taxon>eudicotyledons</taxon>
        <taxon>Gunneridae</taxon>
        <taxon>Pentapetalae</taxon>
        <taxon>rosids</taxon>
        <taxon>fabids</taxon>
        <taxon>Malpighiales</taxon>
        <taxon>Euphorbiaceae</taxon>
        <taxon>Acalyphoideae</taxon>
        <taxon>Acalypheae</taxon>
        <taxon>Ricinus</taxon>
    </lineage>
</organism>
<dbReference type="CDD" id="cd10017">
    <property type="entry name" value="B3_DNA"/>
    <property type="match status" value="1"/>
</dbReference>
<dbReference type="SUPFAM" id="SSF54277">
    <property type="entry name" value="CAD &amp; PB1 domains"/>
    <property type="match status" value="1"/>
</dbReference>
<dbReference type="InterPro" id="IPR044835">
    <property type="entry name" value="ARF_plant"/>
</dbReference>
<evidence type="ECO:0000259" key="12">
    <source>
        <dbReference type="PROSITE" id="PS51745"/>
    </source>
</evidence>
<dbReference type="SMR" id="B9SPB5"/>
<feature type="region of interest" description="Disordered" evidence="10">
    <location>
        <begin position="376"/>
        <end position="412"/>
    </location>
</feature>
<dbReference type="AlphaFoldDB" id="B9SPB5"/>
<keyword evidence="6 9" id="KW-0804">Transcription</keyword>
<dbReference type="FunFam" id="2.30.30.1040:FF:000001">
    <property type="entry name" value="Auxin response factor"/>
    <property type="match status" value="1"/>
</dbReference>
<feature type="domain" description="PB1" evidence="12">
    <location>
        <begin position="537"/>
        <end position="620"/>
    </location>
</feature>
<evidence type="ECO:0000256" key="9">
    <source>
        <dbReference type="RuleBase" id="RU004561"/>
    </source>
</evidence>
<accession>B9SPB5</accession>
<evidence type="ECO:0000256" key="1">
    <source>
        <dbReference type="ARBA" id="ARBA00004123"/>
    </source>
</evidence>
<dbReference type="InterPro" id="IPR010525">
    <property type="entry name" value="ARF_dom"/>
</dbReference>
<dbReference type="SMART" id="SM01019">
    <property type="entry name" value="B3"/>
    <property type="match status" value="1"/>
</dbReference>
<dbReference type="GO" id="GO:0009734">
    <property type="term" value="P:auxin-activated signaling pathway"/>
    <property type="evidence" value="ECO:0007669"/>
    <property type="project" value="UniProtKB-KW"/>
</dbReference>
<dbReference type="SUPFAM" id="SSF101936">
    <property type="entry name" value="DNA-binding pseudobarrel domain"/>
    <property type="match status" value="1"/>
</dbReference>
<dbReference type="Proteomes" id="UP000008311">
    <property type="component" value="Unassembled WGS sequence"/>
</dbReference>
<dbReference type="GO" id="GO:0009733">
    <property type="term" value="P:response to auxin"/>
    <property type="evidence" value="ECO:0000318"/>
    <property type="project" value="GO_Central"/>
</dbReference>
<dbReference type="PROSITE" id="PS50863">
    <property type="entry name" value="B3"/>
    <property type="match status" value="1"/>
</dbReference>
<evidence type="ECO:0000256" key="5">
    <source>
        <dbReference type="ARBA" id="ARBA00023125"/>
    </source>
</evidence>
<dbReference type="PANTHER" id="PTHR31384:SF96">
    <property type="entry name" value="AUXIN RESPONSE FACTOR 1"/>
    <property type="match status" value="1"/>
</dbReference>
<comment type="subunit">
    <text evidence="3 9">Homodimers and heterodimers.</text>
</comment>
<evidence type="ECO:0000256" key="6">
    <source>
        <dbReference type="ARBA" id="ARBA00023163"/>
    </source>
</evidence>
<dbReference type="eggNOG" id="ENOG502QQSN">
    <property type="taxonomic scope" value="Eukaryota"/>
</dbReference>
<feature type="region of interest" description="Disordered" evidence="10">
    <location>
        <begin position="452"/>
        <end position="472"/>
    </location>
</feature>
<dbReference type="InterPro" id="IPR015300">
    <property type="entry name" value="DNA-bd_pseudobarrel_sf"/>
</dbReference>
<keyword evidence="5 9" id="KW-0238">DNA-binding</keyword>
<dbReference type="EMBL" id="EQ974065">
    <property type="protein sequence ID" value="EEF34537.1"/>
    <property type="molecule type" value="Genomic_DNA"/>
</dbReference>
<comment type="function">
    <text evidence="9">Auxin response factors (ARFs) are transcriptional factors that bind specifically to the DNA sequence 5'-TGTCTC-3' found in the auxin-responsive promoter elements (AuxREs).</text>
</comment>
<evidence type="ECO:0000313" key="13">
    <source>
        <dbReference type="EMBL" id="EEF34537.1"/>
    </source>
</evidence>
<dbReference type="FunFam" id="2.40.330.10:FF:000001">
    <property type="entry name" value="Auxin response factor"/>
    <property type="match status" value="1"/>
</dbReference>
<sequence>MCFKIERNTIWYRQEIHQAELWCLGGIGCPSWRQVQFQNCCNNALYKELWDACAGPLVTLPREGERVYYFPQGHIEQLGAPIQQQSEHQMASLNLPSKILCKVINVQCKAEPITDQVYAQIMLLPEPEQIDVISPDPPLPEPERCVVHSFRRILTVSDISSHDHFFVDQKHAEHCLPPLDMSQQLPWQELVATDLNGNKWHFQHIFQGKSNKHLLTTGWSAFVSSKKLVSGDMFIFLRGENGELRVGVRRLMGRKTNILSSATSNQIRHSLLAVASYAISTGSLFCVFYEPRTSRSEFIVSVNKYIEARNHKFCIGMRFLMRFEGEEVPIERINGTIVSMETSPRWPDSEWRCFKVRWDEPSLIVHPERVSPWEMENISSSSQPVPRTKRSRSSSPGAMEISPSSTQPGPRIKQLRSTVFLSQTPDFGMWIFPAEVPGFSNCDLYLSSSSSTNSKTYSSDFRGDSSQASTSPNRVVYVTESAPSVNKDFGMEEDGCPVLSLENESDQHSETANINQSEKLSVISCDTEKLCSKKQITSCAEVRMQGIALGRSIDLTKFKCHEDLIKELENMFEIEGELSGSTKKWLIVYTDADSEMKLVGDYQWEVVCNMVKKILIYRLG</sequence>
<evidence type="ECO:0000313" key="14">
    <source>
        <dbReference type="Proteomes" id="UP000008311"/>
    </source>
</evidence>